<evidence type="ECO:0000313" key="2">
    <source>
        <dbReference type="Proteomes" id="UP001138997"/>
    </source>
</evidence>
<dbReference type="EMBL" id="JAJOMB010000018">
    <property type="protein sequence ID" value="MCD5314758.1"/>
    <property type="molecule type" value="Genomic_DNA"/>
</dbReference>
<dbReference type="SUPFAM" id="SSF69304">
    <property type="entry name" value="Tricorn protease N-terminal domain"/>
    <property type="match status" value="1"/>
</dbReference>
<dbReference type="AlphaFoldDB" id="A0A9X1T2L7"/>
<protein>
    <submittedName>
        <fullName evidence="1">Uncharacterized protein</fullName>
    </submittedName>
</protein>
<accession>A0A9X1T2L7</accession>
<reference evidence="1" key="1">
    <citation type="submission" date="2021-11" db="EMBL/GenBank/DDBJ databases">
        <title>Streptomyces corallinus and Kineosporia corallina sp. nov., two new coral-derived marine actinobacteria.</title>
        <authorList>
            <person name="Buangrab K."/>
            <person name="Sutthacheep M."/>
            <person name="Yeemin T."/>
            <person name="Harunari E."/>
            <person name="Igarashi Y."/>
            <person name="Sripreechasak P."/>
            <person name="Kanchanasin P."/>
            <person name="Tanasupawat S."/>
            <person name="Phongsopitanun W."/>
        </authorList>
    </citation>
    <scope>NUCLEOTIDE SEQUENCE</scope>
    <source>
        <strain evidence="1">JCM 31032</strain>
    </source>
</reference>
<organism evidence="1 2">
    <name type="scientific">Kineosporia babensis</name>
    <dbReference type="NCBI Taxonomy" id="499548"/>
    <lineage>
        <taxon>Bacteria</taxon>
        <taxon>Bacillati</taxon>
        <taxon>Actinomycetota</taxon>
        <taxon>Actinomycetes</taxon>
        <taxon>Kineosporiales</taxon>
        <taxon>Kineosporiaceae</taxon>
        <taxon>Kineosporia</taxon>
    </lineage>
</organism>
<sequence length="409" mass="44178">MPAASAPSKAGQIQIDRKVDFTVQVSDASDARLTTEATTLRPKTNADDRVLILHGITSEKSFLATEDSADPLDGAGSTLNSFTRIGRWTESEGFEASARTGRESKGVLAGSERQVTALTQVDDRLVWIESPSTDILFMEWSLWTAGVDGSAARELAHSQVLKGAARPLPVTGGTYPVVIGEYVYWAATVATTTTPDPQAEKDWEFNVLRTRLSGKGKVETVAKNAVMPARAGGDLIYAAQEERASDTYEIHRKAVSGDGRDEILVRGSRVGTSDIVEVASSEAYLAWAVRSPEIGDEGWNSKESQPGQIFVMDLDTTEVTTVITADDVGGSGKLSLTRTGVLWGNGSGNGDPTEYYLNMATKRLFWFAKNRGNSSVEGDPAHDFVMWTKGSDPKTHRSLWHLAQLNTSS</sequence>
<dbReference type="Proteomes" id="UP001138997">
    <property type="component" value="Unassembled WGS sequence"/>
</dbReference>
<name>A0A9X1T2L7_9ACTN</name>
<gene>
    <name evidence="1" type="ORF">LR394_28040</name>
</gene>
<keyword evidence="2" id="KW-1185">Reference proteome</keyword>
<dbReference type="RefSeq" id="WP_231447562.1">
    <property type="nucleotide sequence ID" value="NZ_JAJOMB010000018.1"/>
</dbReference>
<evidence type="ECO:0000313" key="1">
    <source>
        <dbReference type="EMBL" id="MCD5314758.1"/>
    </source>
</evidence>
<proteinExistence type="predicted"/>
<comment type="caution">
    <text evidence="1">The sequence shown here is derived from an EMBL/GenBank/DDBJ whole genome shotgun (WGS) entry which is preliminary data.</text>
</comment>